<feature type="binding site" evidence="4">
    <location>
        <position position="356"/>
    </location>
    <ligand>
        <name>S-adenosyl-L-methionine</name>
        <dbReference type="ChEBI" id="CHEBI:59789"/>
    </ligand>
</feature>
<dbReference type="PROSITE" id="PS51687">
    <property type="entry name" value="SAM_MT_RNA_M5U"/>
    <property type="match status" value="1"/>
</dbReference>
<dbReference type="Gene3D" id="2.40.50.140">
    <property type="entry name" value="Nucleic acid-binding proteins"/>
    <property type="match status" value="1"/>
</dbReference>
<feature type="active site" description="Nucleophile" evidence="4">
    <location>
        <position position="383"/>
    </location>
</feature>
<keyword evidence="2 4" id="KW-0808">Transferase</keyword>
<sequence>MKNMKLKIIDFDYKGRGVAKYDNKTVFLDRGIIGDTVEAEIIGDKKNYYTAKVIETVDNSKDRTKSKCIYSKSCGGCDFLEYDYKKQLLWKKTKVENDLRRIGGVDSPVNDTLGMKTPYRYRNNIQLKVQDGKLGYYKKNSRELVEINECIIAKDEINNVIKILKNWNGLKSVNTVSIRENYLGEVMIVFVTSGEVKKFNTLLPNLIDSKVVAVFENKNTSGHYRFGKKFKKLYGEEFITEELLGLKFKLSPRSFFQVNHSQTEKLYNTAIDFLDLKNSDTLLDLYCGIGTITLLGAKNAGEVVGVEIVEDAIEDARENAELNNIDNVRFICGKSEEIVEKLLEDENLSFNKIILDPPRTGLNEELIETLLKIEPEKISYISCNPSTQARDLKLLSEKYSVDLVQPVDMFCNSVHIESVVGLNRKI</sequence>
<feature type="domain" description="TRAM" evidence="5">
    <location>
        <begin position="1"/>
        <end position="55"/>
    </location>
</feature>
<keyword evidence="1 4" id="KW-0489">Methyltransferase</keyword>
<keyword evidence="3 4" id="KW-0949">S-adenosyl-L-methionine</keyword>
<evidence type="ECO:0000259" key="5">
    <source>
        <dbReference type="PROSITE" id="PS50926"/>
    </source>
</evidence>
<evidence type="ECO:0000313" key="7">
    <source>
        <dbReference type="Proteomes" id="UP000184032"/>
    </source>
</evidence>
<dbReference type="Pfam" id="PF05958">
    <property type="entry name" value="tRNA_U5-meth_tr"/>
    <property type="match status" value="1"/>
</dbReference>
<dbReference type="Gene3D" id="2.40.50.1070">
    <property type="match status" value="1"/>
</dbReference>
<dbReference type="STRING" id="1120995.SAMN02745245_00479"/>
<name>A0A1M5PVQ9_9FIRM</name>
<dbReference type="SUPFAM" id="SSF50249">
    <property type="entry name" value="Nucleic acid-binding proteins"/>
    <property type="match status" value="1"/>
</dbReference>
<dbReference type="Proteomes" id="UP000184032">
    <property type="component" value="Unassembled WGS sequence"/>
</dbReference>
<feature type="binding site" evidence="4">
    <location>
        <position position="286"/>
    </location>
    <ligand>
        <name>S-adenosyl-L-methionine</name>
        <dbReference type="ChEBI" id="CHEBI:59789"/>
    </ligand>
</feature>
<comment type="similarity">
    <text evidence="4">Belongs to the class I-like SAM-binding methyltransferase superfamily. RNA M5U methyltransferase family.</text>
</comment>
<dbReference type="Pfam" id="PF01938">
    <property type="entry name" value="TRAM"/>
    <property type="match status" value="1"/>
</dbReference>
<evidence type="ECO:0000256" key="3">
    <source>
        <dbReference type="ARBA" id="ARBA00022691"/>
    </source>
</evidence>
<dbReference type="NCBIfam" id="TIGR00479">
    <property type="entry name" value="rumA"/>
    <property type="match status" value="1"/>
</dbReference>
<dbReference type="InterPro" id="IPR012340">
    <property type="entry name" value="NA-bd_OB-fold"/>
</dbReference>
<dbReference type="InterPro" id="IPR002792">
    <property type="entry name" value="TRAM_dom"/>
</dbReference>
<dbReference type="PANTHER" id="PTHR11061:SF30">
    <property type="entry name" value="TRNA (URACIL(54)-C(5))-METHYLTRANSFERASE"/>
    <property type="match status" value="1"/>
</dbReference>
<dbReference type="EMBL" id="FQXI01000001">
    <property type="protein sequence ID" value="SHH05509.1"/>
    <property type="molecule type" value="Genomic_DNA"/>
</dbReference>
<evidence type="ECO:0000256" key="4">
    <source>
        <dbReference type="PROSITE-ProRule" id="PRU01024"/>
    </source>
</evidence>
<dbReference type="AlphaFoldDB" id="A0A1M5PVQ9"/>
<proteinExistence type="inferred from homology"/>
<dbReference type="GO" id="GO:0070041">
    <property type="term" value="F:rRNA (uridine-C5-)-methyltransferase activity"/>
    <property type="evidence" value="ECO:0007669"/>
    <property type="project" value="TreeGrafter"/>
</dbReference>
<evidence type="ECO:0000256" key="1">
    <source>
        <dbReference type="ARBA" id="ARBA00022603"/>
    </source>
</evidence>
<gene>
    <name evidence="6" type="ORF">SAMN02745245_00479</name>
</gene>
<dbReference type="InterPro" id="IPR010280">
    <property type="entry name" value="U5_MeTrfase_fam"/>
</dbReference>
<reference evidence="7" key="1">
    <citation type="submission" date="2016-11" db="EMBL/GenBank/DDBJ databases">
        <authorList>
            <person name="Varghese N."/>
            <person name="Submissions S."/>
        </authorList>
    </citation>
    <scope>NUCLEOTIDE SEQUENCE [LARGE SCALE GENOMIC DNA]</scope>
    <source>
        <strain evidence="7">DSM 21120</strain>
    </source>
</reference>
<feature type="binding site" evidence="4">
    <location>
        <position position="257"/>
    </location>
    <ligand>
        <name>S-adenosyl-L-methionine</name>
        <dbReference type="ChEBI" id="CHEBI:59789"/>
    </ligand>
</feature>
<dbReference type="FunFam" id="3.40.50.150:FF:000009">
    <property type="entry name" value="23S rRNA (Uracil(1939)-C(5))-methyltransferase RlmD"/>
    <property type="match status" value="1"/>
</dbReference>
<dbReference type="CDD" id="cd02440">
    <property type="entry name" value="AdoMet_MTases"/>
    <property type="match status" value="1"/>
</dbReference>
<dbReference type="PANTHER" id="PTHR11061">
    <property type="entry name" value="RNA M5U METHYLTRANSFERASE"/>
    <property type="match status" value="1"/>
</dbReference>
<organism evidence="6 7">
    <name type="scientific">Anaerosphaera aminiphila DSM 21120</name>
    <dbReference type="NCBI Taxonomy" id="1120995"/>
    <lineage>
        <taxon>Bacteria</taxon>
        <taxon>Bacillati</taxon>
        <taxon>Bacillota</taxon>
        <taxon>Tissierellia</taxon>
        <taxon>Tissierellales</taxon>
        <taxon>Peptoniphilaceae</taxon>
        <taxon>Anaerosphaera</taxon>
    </lineage>
</organism>
<dbReference type="InterPro" id="IPR029063">
    <property type="entry name" value="SAM-dependent_MTases_sf"/>
</dbReference>
<keyword evidence="7" id="KW-1185">Reference proteome</keyword>
<evidence type="ECO:0000313" key="6">
    <source>
        <dbReference type="EMBL" id="SHH05509.1"/>
    </source>
</evidence>
<dbReference type="SUPFAM" id="SSF53335">
    <property type="entry name" value="S-adenosyl-L-methionine-dependent methyltransferases"/>
    <property type="match status" value="1"/>
</dbReference>
<dbReference type="Gene3D" id="3.40.50.150">
    <property type="entry name" value="Vaccinia Virus protein VP39"/>
    <property type="match status" value="1"/>
</dbReference>
<protein>
    <submittedName>
        <fullName evidence="6">23S rRNA (Uracil1939-C5)-methyltransferase</fullName>
    </submittedName>
</protein>
<accession>A0A1M5PVQ9</accession>
<feature type="binding site" evidence="4">
    <location>
        <position position="307"/>
    </location>
    <ligand>
        <name>S-adenosyl-L-methionine</name>
        <dbReference type="ChEBI" id="CHEBI:59789"/>
    </ligand>
</feature>
<dbReference type="PROSITE" id="PS50926">
    <property type="entry name" value="TRAM"/>
    <property type="match status" value="1"/>
</dbReference>
<dbReference type="GO" id="GO:0070475">
    <property type="term" value="P:rRNA base methylation"/>
    <property type="evidence" value="ECO:0007669"/>
    <property type="project" value="TreeGrafter"/>
</dbReference>
<evidence type="ECO:0000256" key="2">
    <source>
        <dbReference type="ARBA" id="ARBA00022679"/>
    </source>
</evidence>